<name>A3K3V9_SAGS3</name>
<proteinExistence type="predicted"/>
<reference evidence="2 3" key="1">
    <citation type="submission" date="2006-06" db="EMBL/GenBank/DDBJ databases">
        <authorList>
            <person name="Moran M.A."/>
            <person name="Ferriera S."/>
            <person name="Johnson J."/>
            <person name="Kravitz S."/>
            <person name="Beeson K."/>
            <person name="Sutton G."/>
            <person name="Rogers Y.-H."/>
            <person name="Friedman R."/>
            <person name="Frazier M."/>
            <person name="Venter J.C."/>
        </authorList>
    </citation>
    <scope>NUCLEOTIDE SEQUENCE [LARGE SCALE GENOMIC DNA]</scope>
    <source>
        <strain evidence="2 3">E-37</strain>
    </source>
</reference>
<keyword evidence="1" id="KW-1133">Transmembrane helix</keyword>
<gene>
    <name evidence="2" type="ORF">SSE37_11784</name>
</gene>
<keyword evidence="1" id="KW-0472">Membrane</keyword>
<keyword evidence="3" id="KW-1185">Reference proteome</keyword>
<dbReference type="RefSeq" id="WP_005859132.1">
    <property type="nucleotide sequence ID" value="NZ_AAYA01000006.1"/>
</dbReference>
<feature type="transmembrane region" description="Helical" evidence="1">
    <location>
        <begin position="21"/>
        <end position="39"/>
    </location>
</feature>
<organism evidence="2 3">
    <name type="scientific">Sagittula stellata (strain ATCC 700073 / DSM 11524 / E-37)</name>
    <dbReference type="NCBI Taxonomy" id="388399"/>
    <lineage>
        <taxon>Bacteria</taxon>
        <taxon>Pseudomonadati</taxon>
        <taxon>Pseudomonadota</taxon>
        <taxon>Alphaproteobacteria</taxon>
        <taxon>Rhodobacterales</taxon>
        <taxon>Roseobacteraceae</taxon>
        <taxon>Sagittula</taxon>
    </lineage>
</organism>
<evidence type="ECO:0000313" key="3">
    <source>
        <dbReference type="Proteomes" id="UP000005713"/>
    </source>
</evidence>
<dbReference type="EMBL" id="AAYA01000006">
    <property type="protein sequence ID" value="EBA08223.1"/>
    <property type="molecule type" value="Genomic_DNA"/>
</dbReference>
<keyword evidence="1" id="KW-0812">Transmembrane</keyword>
<comment type="caution">
    <text evidence="2">The sequence shown here is derived from an EMBL/GenBank/DDBJ whole genome shotgun (WGS) entry which is preliminary data.</text>
</comment>
<dbReference type="Proteomes" id="UP000005713">
    <property type="component" value="Unassembled WGS sequence"/>
</dbReference>
<evidence type="ECO:0000256" key="1">
    <source>
        <dbReference type="SAM" id="Phobius"/>
    </source>
</evidence>
<dbReference type="OrthoDB" id="9851614at2"/>
<protein>
    <submittedName>
        <fullName evidence="2">Uncharacterized protein</fullName>
    </submittedName>
</protein>
<sequence length="108" mass="11778">MTDRAGISLLGPNPLHVRRRIFLATAAGALAFLGLDIALQGRDGTGPLIAAFQLLSAAALYILVFRLVHPAMMRWLLARTRKGSTRRLSGFTRWYLGTGVNDTSSDPR</sequence>
<dbReference type="AlphaFoldDB" id="A3K3V9"/>
<accession>A3K3V9</accession>
<feature type="transmembrane region" description="Helical" evidence="1">
    <location>
        <begin position="51"/>
        <end position="77"/>
    </location>
</feature>
<evidence type="ECO:0000313" key="2">
    <source>
        <dbReference type="EMBL" id="EBA08223.1"/>
    </source>
</evidence>